<evidence type="ECO:0000256" key="3">
    <source>
        <dbReference type="ARBA" id="ARBA00022448"/>
    </source>
</evidence>
<protein>
    <submittedName>
        <fullName evidence="9">AEC family transporter</fullName>
    </submittedName>
</protein>
<evidence type="ECO:0000313" key="9">
    <source>
        <dbReference type="EMBL" id="MFC7704653.1"/>
    </source>
</evidence>
<dbReference type="PANTHER" id="PTHR36838">
    <property type="entry name" value="AUXIN EFFLUX CARRIER FAMILY PROTEIN"/>
    <property type="match status" value="1"/>
</dbReference>
<organism evidence="9 10">
    <name type="scientific">Plastorhodobacter daqingensis</name>
    <dbReference type="NCBI Taxonomy" id="1387281"/>
    <lineage>
        <taxon>Bacteria</taxon>
        <taxon>Pseudomonadati</taxon>
        <taxon>Pseudomonadota</taxon>
        <taxon>Alphaproteobacteria</taxon>
        <taxon>Rhodobacterales</taxon>
        <taxon>Paracoccaceae</taxon>
        <taxon>Plastorhodobacter</taxon>
    </lineage>
</organism>
<evidence type="ECO:0000256" key="4">
    <source>
        <dbReference type="ARBA" id="ARBA00022475"/>
    </source>
</evidence>
<feature type="transmembrane region" description="Helical" evidence="8">
    <location>
        <begin position="63"/>
        <end position="84"/>
    </location>
</feature>
<comment type="similarity">
    <text evidence="2">Belongs to the auxin efflux carrier (TC 2.A.69) family.</text>
</comment>
<evidence type="ECO:0000256" key="6">
    <source>
        <dbReference type="ARBA" id="ARBA00022989"/>
    </source>
</evidence>
<comment type="subcellular location">
    <subcellularLocation>
        <location evidence="1">Cell membrane</location>
        <topology evidence="1">Multi-pass membrane protein</topology>
    </subcellularLocation>
</comment>
<reference evidence="10" key="1">
    <citation type="journal article" date="2019" name="Int. J. Syst. Evol. Microbiol.">
        <title>The Global Catalogue of Microorganisms (GCM) 10K type strain sequencing project: providing services to taxonomists for standard genome sequencing and annotation.</title>
        <authorList>
            <consortium name="The Broad Institute Genomics Platform"/>
            <consortium name="The Broad Institute Genome Sequencing Center for Infectious Disease"/>
            <person name="Wu L."/>
            <person name="Ma J."/>
        </authorList>
    </citation>
    <scope>NUCLEOTIDE SEQUENCE [LARGE SCALE GENOMIC DNA]</scope>
    <source>
        <strain evidence="10">CGMCC 1.12750</strain>
    </source>
</reference>
<dbReference type="InterPro" id="IPR004776">
    <property type="entry name" value="Mem_transp_PIN-like"/>
</dbReference>
<dbReference type="Proteomes" id="UP001596516">
    <property type="component" value="Unassembled WGS sequence"/>
</dbReference>
<feature type="transmembrane region" description="Helical" evidence="8">
    <location>
        <begin position="232"/>
        <end position="258"/>
    </location>
</feature>
<keyword evidence="4" id="KW-1003">Cell membrane</keyword>
<evidence type="ECO:0000256" key="8">
    <source>
        <dbReference type="SAM" id="Phobius"/>
    </source>
</evidence>
<feature type="transmembrane region" description="Helical" evidence="8">
    <location>
        <begin position="133"/>
        <end position="155"/>
    </location>
</feature>
<dbReference type="Pfam" id="PF03547">
    <property type="entry name" value="Mem_trans"/>
    <property type="match status" value="1"/>
</dbReference>
<keyword evidence="3" id="KW-0813">Transport</keyword>
<evidence type="ECO:0000256" key="7">
    <source>
        <dbReference type="ARBA" id="ARBA00023136"/>
    </source>
</evidence>
<comment type="caution">
    <text evidence="9">The sequence shown here is derived from an EMBL/GenBank/DDBJ whole genome shotgun (WGS) entry which is preliminary data.</text>
</comment>
<feature type="transmembrane region" description="Helical" evidence="8">
    <location>
        <begin position="105"/>
        <end position="127"/>
    </location>
</feature>
<dbReference type="InterPro" id="IPR038770">
    <property type="entry name" value="Na+/solute_symporter_sf"/>
</dbReference>
<dbReference type="PANTHER" id="PTHR36838:SF4">
    <property type="entry name" value="AUXIN EFFLUX CARRIER FAMILY PROTEIN"/>
    <property type="match status" value="1"/>
</dbReference>
<name>A0ABW2UKA2_9RHOB</name>
<evidence type="ECO:0000256" key="1">
    <source>
        <dbReference type="ARBA" id="ARBA00004651"/>
    </source>
</evidence>
<feature type="transmembrane region" description="Helical" evidence="8">
    <location>
        <begin position="194"/>
        <end position="211"/>
    </location>
</feature>
<keyword evidence="7 8" id="KW-0472">Membrane</keyword>
<proteinExistence type="inferred from homology"/>
<evidence type="ECO:0000256" key="5">
    <source>
        <dbReference type="ARBA" id="ARBA00022692"/>
    </source>
</evidence>
<accession>A0ABW2UKA2</accession>
<evidence type="ECO:0000256" key="2">
    <source>
        <dbReference type="ARBA" id="ARBA00010145"/>
    </source>
</evidence>
<gene>
    <name evidence="9" type="ORF">ACFQXB_10655</name>
</gene>
<keyword evidence="5 8" id="KW-0812">Transmembrane</keyword>
<sequence length="308" mass="31167">MLSTVFLALVPIALLIALGHILRRHGFLPASFWPEAERLSYFILLPALFAHGLGTADLGTVPLGSLVVALILPILGVAVLLVVAQRLIGFDGRAFTSVFQGGIRFNNYVGISAAAALFGPSAVGLAAVANATIVPTVNVLSVLAFAAYGEGRASVRGVMRGIATNPLILGCAAGLVLQTAGIALPPGIDGTLRALGQAALPLGLLCVGAALDWSALGRGKGPTLVASGAKFVILPLATVVTCLWLGLSGTTAMVAVLFQSLPTASSSYVMARQLGGDAALMAGIIAFQTLAAAVLLPLALIGAKILFT</sequence>
<dbReference type="EMBL" id="JBHTFQ010000005">
    <property type="protein sequence ID" value="MFC7704653.1"/>
    <property type="molecule type" value="Genomic_DNA"/>
</dbReference>
<feature type="transmembrane region" description="Helical" evidence="8">
    <location>
        <begin position="167"/>
        <end position="188"/>
    </location>
</feature>
<feature type="transmembrane region" description="Helical" evidence="8">
    <location>
        <begin position="278"/>
        <end position="307"/>
    </location>
</feature>
<evidence type="ECO:0000313" key="10">
    <source>
        <dbReference type="Proteomes" id="UP001596516"/>
    </source>
</evidence>
<keyword evidence="6 8" id="KW-1133">Transmembrane helix</keyword>
<keyword evidence="10" id="KW-1185">Reference proteome</keyword>
<dbReference type="Gene3D" id="1.20.1530.20">
    <property type="match status" value="1"/>
</dbReference>
<dbReference type="RefSeq" id="WP_377403202.1">
    <property type="nucleotide sequence ID" value="NZ_JBHTFQ010000005.1"/>
</dbReference>